<reference evidence="1" key="1">
    <citation type="journal article" date="2013" name="Nat. Commun.">
        <title>Whole-genome sequencing of Oryza brachyantha reveals mechanisms underlying Oryza genome evolution.</title>
        <authorList>
            <person name="Chen J."/>
            <person name="Huang Q."/>
            <person name="Gao D."/>
            <person name="Wang J."/>
            <person name="Lang Y."/>
            <person name="Liu T."/>
            <person name="Li B."/>
            <person name="Bai Z."/>
            <person name="Luis Goicoechea J."/>
            <person name="Liang C."/>
            <person name="Chen C."/>
            <person name="Zhang W."/>
            <person name="Sun S."/>
            <person name="Liao Y."/>
            <person name="Zhang X."/>
            <person name="Yang L."/>
            <person name="Song C."/>
            <person name="Wang M."/>
            <person name="Shi J."/>
            <person name="Liu G."/>
            <person name="Liu J."/>
            <person name="Zhou H."/>
            <person name="Zhou W."/>
            <person name="Yu Q."/>
            <person name="An N."/>
            <person name="Chen Y."/>
            <person name="Cai Q."/>
            <person name="Wang B."/>
            <person name="Liu B."/>
            <person name="Min J."/>
            <person name="Huang Y."/>
            <person name="Wu H."/>
            <person name="Li Z."/>
            <person name="Zhang Y."/>
            <person name="Yin Y."/>
            <person name="Song W."/>
            <person name="Jiang J."/>
            <person name="Jackson S.A."/>
            <person name="Wing R.A."/>
            <person name="Wang J."/>
            <person name="Chen M."/>
        </authorList>
    </citation>
    <scope>NUCLEOTIDE SEQUENCE [LARGE SCALE GENOMIC DNA]</scope>
    <source>
        <strain evidence="1">cv. IRGC 101232</strain>
    </source>
</reference>
<evidence type="ECO:0000313" key="2">
    <source>
        <dbReference type="Proteomes" id="UP000006038"/>
    </source>
</evidence>
<dbReference type="Gramene" id="OB12G20990.1">
    <property type="protein sequence ID" value="OB12G20990.1"/>
    <property type="gene ID" value="OB12G20990"/>
</dbReference>
<organism evidence="1">
    <name type="scientific">Oryza brachyantha</name>
    <name type="common">malo sina</name>
    <dbReference type="NCBI Taxonomy" id="4533"/>
    <lineage>
        <taxon>Eukaryota</taxon>
        <taxon>Viridiplantae</taxon>
        <taxon>Streptophyta</taxon>
        <taxon>Embryophyta</taxon>
        <taxon>Tracheophyta</taxon>
        <taxon>Spermatophyta</taxon>
        <taxon>Magnoliopsida</taxon>
        <taxon>Liliopsida</taxon>
        <taxon>Poales</taxon>
        <taxon>Poaceae</taxon>
        <taxon>BOP clade</taxon>
        <taxon>Oryzoideae</taxon>
        <taxon>Oryzeae</taxon>
        <taxon>Oryzinae</taxon>
        <taxon>Oryza</taxon>
    </lineage>
</organism>
<name>J3NDP1_ORYBR</name>
<accession>J3NDP1</accession>
<proteinExistence type="predicted"/>
<dbReference type="Proteomes" id="UP000006038">
    <property type="component" value="Chromosome 12"/>
</dbReference>
<protein>
    <submittedName>
        <fullName evidence="1">Uncharacterized protein</fullName>
    </submittedName>
</protein>
<dbReference type="HOGENOM" id="CLU_1301363_0_0_1"/>
<keyword evidence="2" id="KW-1185">Reference proteome</keyword>
<sequence>MGFLTICSVSTTNERLELWKLSKVGPAEFFHLRLGVWCKLSILKRIYLKRLVLFTIPFRMNSLLAIAGLTNLKKEEGFKSDEILTVRSTVIGRLFVILVSLFPCEVKGDVLTFRDSILSNGEKRFGTLRYFFVGSEQITYRFQPFDDRKIFSDVASVEPEALCLGLAVATAAGDLAVRGRRRGRRGGGEVALAFFLQRNSEVAILGRDCPCQ</sequence>
<dbReference type="AlphaFoldDB" id="J3NDP1"/>
<evidence type="ECO:0000313" key="1">
    <source>
        <dbReference type="EnsemblPlants" id="OB12G20990.1"/>
    </source>
</evidence>
<reference evidence="1" key="2">
    <citation type="submission" date="2013-04" db="UniProtKB">
        <authorList>
            <consortium name="EnsemblPlants"/>
        </authorList>
    </citation>
    <scope>IDENTIFICATION</scope>
</reference>
<dbReference type="EnsemblPlants" id="OB12G20990.1">
    <property type="protein sequence ID" value="OB12G20990.1"/>
    <property type="gene ID" value="OB12G20990"/>
</dbReference>